<comment type="caution">
    <text evidence="11">The sequence shown here is derived from an EMBL/GenBank/DDBJ whole genome shotgun (WGS) entry which is preliminary data.</text>
</comment>
<evidence type="ECO:0000256" key="4">
    <source>
        <dbReference type="ARBA" id="ARBA00022448"/>
    </source>
</evidence>
<keyword evidence="4" id="KW-0813">Transport</keyword>
<organism evidence="11 12">
    <name type="scientific">Marinicauda pacifica</name>
    <dbReference type="NCBI Taxonomy" id="1133559"/>
    <lineage>
        <taxon>Bacteria</taxon>
        <taxon>Pseudomonadati</taxon>
        <taxon>Pseudomonadota</taxon>
        <taxon>Alphaproteobacteria</taxon>
        <taxon>Maricaulales</taxon>
        <taxon>Maricaulaceae</taxon>
        <taxon>Marinicauda</taxon>
    </lineage>
</organism>
<evidence type="ECO:0000313" key="11">
    <source>
        <dbReference type="EMBL" id="TGY93096.1"/>
    </source>
</evidence>
<protein>
    <recommendedName>
        <fullName evidence="3">Type II secretion system protein N</fullName>
    </recommendedName>
    <alternativeName>
        <fullName evidence="10">General secretion pathway protein N</fullName>
    </alternativeName>
</protein>
<keyword evidence="8" id="KW-0653">Protein transport</keyword>
<evidence type="ECO:0000256" key="2">
    <source>
        <dbReference type="ARBA" id="ARBA00007208"/>
    </source>
</evidence>
<dbReference type="EMBL" id="SRXV01000002">
    <property type="protein sequence ID" value="TGY93096.1"/>
    <property type="molecule type" value="Genomic_DNA"/>
</dbReference>
<evidence type="ECO:0000313" key="12">
    <source>
        <dbReference type="Proteomes" id="UP000305451"/>
    </source>
</evidence>
<dbReference type="InterPro" id="IPR022792">
    <property type="entry name" value="T2SS_protein-GspN"/>
</dbReference>
<proteinExistence type="inferred from homology"/>
<dbReference type="RefSeq" id="WP_135944813.1">
    <property type="nucleotide sequence ID" value="NZ_BMEI01000002.1"/>
</dbReference>
<dbReference type="GO" id="GO:0015628">
    <property type="term" value="P:protein secretion by the type II secretion system"/>
    <property type="evidence" value="ECO:0007669"/>
    <property type="project" value="InterPro"/>
</dbReference>
<reference evidence="11 12" key="1">
    <citation type="journal article" date="2013" name="Int. J. Syst. Evol. Microbiol.">
        <title>Marinicauda pacifica gen. nov., sp. nov., a prosthecate alphaproteobacterium of the family Hyphomonadaceae isolated from deep seawater.</title>
        <authorList>
            <person name="Zhang X.Y."/>
            <person name="Li G.W."/>
            <person name="Wang C.S."/>
            <person name="Zhang Y.J."/>
            <person name="Xu X.W."/>
            <person name="Li H."/>
            <person name="Liu A."/>
            <person name="Liu C."/>
            <person name="Xie B.B."/>
            <person name="Qin Q.L."/>
            <person name="Xu Z."/>
            <person name="Chen X.L."/>
            <person name="Zhou B.C."/>
            <person name="Zhang Y.Z."/>
        </authorList>
    </citation>
    <scope>NUCLEOTIDE SEQUENCE [LARGE SCALE GENOMIC DNA]</scope>
    <source>
        <strain evidence="11 12">P-1 km-3</strain>
    </source>
</reference>
<name>A0A4S2HB32_9PROT</name>
<comment type="similarity">
    <text evidence="2">Belongs to the GSP N family.</text>
</comment>
<gene>
    <name evidence="11" type="ORF">E5162_08520</name>
</gene>
<sequence>MSRTALLLIGLVSLLAAAIAAMPAKLAADLLLRPAGVTADLVTGSVWDARLYRIQAGGQRFATGRLQLAFWPLLTGRARAQIALEDETASARGTLVASPGRVEFRDGRIAFEARRVPGLRALPVPQTERLYAELDRIVWRDGICDEASGDVTTPLLSRLGQRHDADLPELAGTLSCAGEAVALGYDGQSEALTVTGSVRVTAEGYRWVSEASTGNSDIVALLIALGFEETGQVWRAEGEGSYR</sequence>
<evidence type="ECO:0000256" key="6">
    <source>
        <dbReference type="ARBA" id="ARBA00022519"/>
    </source>
</evidence>
<evidence type="ECO:0000256" key="7">
    <source>
        <dbReference type="ARBA" id="ARBA00022692"/>
    </source>
</evidence>
<dbReference type="GO" id="GO:0005886">
    <property type="term" value="C:plasma membrane"/>
    <property type="evidence" value="ECO:0007669"/>
    <property type="project" value="UniProtKB-SubCell"/>
</dbReference>
<keyword evidence="9" id="KW-0472">Membrane</keyword>
<dbReference type="Pfam" id="PF01203">
    <property type="entry name" value="T2SSN"/>
    <property type="match status" value="1"/>
</dbReference>
<keyword evidence="6" id="KW-0997">Cell inner membrane</keyword>
<dbReference type="GO" id="GO:0015627">
    <property type="term" value="C:type II protein secretion system complex"/>
    <property type="evidence" value="ECO:0007669"/>
    <property type="project" value="InterPro"/>
</dbReference>
<evidence type="ECO:0000256" key="1">
    <source>
        <dbReference type="ARBA" id="ARBA00004533"/>
    </source>
</evidence>
<evidence type="ECO:0000256" key="10">
    <source>
        <dbReference type="ARBA" id="ARBA00030772"/>
    </source>
</evidence>
<evidence type="ECO:0000256" key="3">
    <source>
        <dbReference type="ARBA" id="ARBA00021563"/>
    </source>
</evidence>
<evidence type="ECO:0000256" key="9">
    <source>
        <dbReference type="ARBA" id="ARBA00023136"/>
    </source>
</evidence>
<dbReference type="AlphaFoldDB" id="A0A4S2HB32"/>
<evidence type="ECO:0000256" key="5">
    <source>
        <dbReference type="ARBA" id="ARBA00022475"/>
    </source>
</evidence>
<evidence type="ECO:0000256" key="8">
    <source>
        <dbReference type="ARBA" id="ARBA00022927"/>
    </source>
</evidence>
<keyword evidence="5" id="KW-1003">Cell membrane</keyword>
<accession>A0A4S2HB32</accession>
<keyword evidence="7" id="KW-0812">Transmembrane</keyword>
<comment type="subcellular location">
    <subcellularLocation>
        <location evidence="1">Cell inner membrane</location>
    </subcellularLocation>
</comment>
<dbReference type="OrthoDB" id="7629509at2"/>
<keyword evidence="12" id="KW-1185">Reference proteome</keyword>
<dbReference type="Proteomes" id="UP000305451">
    <property type="component" value="Unassembled WGS sequence"/>
</dbReference>